<name>A0A4S2FVS3_9BACT</name>
<dbReference type="EMBL" id="SRYJ01000001">
    <property type="protein sequence ID" value="TGY73406.1"/>
    <property type="molecule type" value="Genomic_DNA"/>
</dbReference>
<evidence type="ECO:0000313" key="2">
    <source>
        <dbReference type="Proteomes" id="UP000310760"/>
    </source>
</evidence>
<organism evidence="1 2">
    <name type="scientific">Phocaeicola sartorii</name>
    <dbReference type="NCBI Taxonomy" id="671267"/>
    <lineage>
        <taxon>Bacteria</taxon>
        <taxon>Pseudomonadati</taxon>
        <taxon>Bacteroidota</taxon>
        <taxon>Bacteroidia</taxon>
        <taxon>Bacteroidales</taxon>
        <taxon>Bacteroidaceae</taxon>
        <taxon>Phocaeicola</taxon>
    </lineage>
</organism>
<sequence length="83" mass="9876">MIEKIINRNIGKSQKCRVKYGNNSEFDLLIVNINDGERVRKFSIEAKHLSSEKDSIYFYPETKNDVVTIRWNHEIENYINEVQ</sequence>
<reference evidence="1 2" key="1">
    <citation type="submission" date="2019-04" db="EMBL/GenBank/DDBJ databases">
        <title>Microbes associate with the intestines of laboratory mice.</title>
        <authorList>
            <person name="Navarre W."/>
            <person name="Wong E."/>
            <person name="Huang K."/>
            <person name="Tropini C."/>
            <person name="Ng K."/>
            <person name="Yu B."/>
        </authorList>
    </citation>
    <scope>NUCLEOTIDE SEQUENCE [LARGE SCALE GENOMIC DNA]</scope>
    <source>
        <strain evidence="1 2">NM22_B1</strain>
    </source>
</reference>
<evidence type="ECO:0000313" key="1">
    <source>
        <dbReference type="EMBL" id="TGY73406.1"/>
    </source>
</evidence>
<proteinExistence type="predicted"/>
<comment type="caution">
    <text evidence="1">The sequence shown here is derived from an EMBL/GenBank/DDBJ whole genome shotgun (WGS) entry which is preliminary data.</text>
</comment>
<protein>
    <submittedName>
        <fullName evidence="1">Uncharacterized protein</fullName>
    </submittedName>
</protein>
<dbReference type="RefSeq" id="WP_016212963.1">
    <property type="nucleotide sequence ID" value="NZ_CAXHRC010000031.1"/>
</dbReference>
<dbReference type="AlphaFoldDB" id="A0A4S2FVS3"/>
<gene>
    <name evidence="1" type="ORF">E5339_00240</name>
</gene>
<accession>A0A4S2FVS3</accession>
<dbReference type="Proteomes" id="UP000310760">
    <property type="component" value="Unassembled WGS sequence"/>
</dbReference>